<reference evidence="2 3" key="1">
    <citation type="journal article" date="2016" name="Int. J. Syst. Evol. Microbiol.">
        <title>Streptococcuspantholopis sp. nov., isolated from faeces of the Tibetan antelope (Pantholops hodgsonii).</title>
        <authorList>
            <person name="Bai X."/>
            <person name="Xiong Y."/>
            <person name="Lu S."/>
            <person name="Jin D."/>
            <person name="Lai X."/>
            <person name="Yang J."/>
            <person name="Niu L."/>
            <person name="Hu S."/>
            <person name="Meng X."/>
            <person name="Pu J."/>
            <person name="Ye C."/>
            <person name="Xu J."/>
        </authorList>
    </citation>
    <scope>NUCLEOTIDE SEQUENCE [LARGE SCALE GENOMIC DNA]</scope>
    <source>
        <strain evidence="2 3">TA 26</strain>
    </source>
</reference>
<dbReference type="RefSeq" id="WP_067065079.1">
    <property type="nucleotide sequence ID" value="NZ_CP014699.1"/>
</dbReference>
<feature type="transmembrane region" description="Helical" evidence="1">
    <location>
        <begin position="12"/>
        <end position="28"/>
    </location>
</feature>
<gene>
    <name evidence="2" type="ORF">A0O21_02920</name>
</gene>
<keyword evidence="1" id="KW-1133">Transmembrane helix</keyword>
<organism evidence="2 3">
    <name type="scientific">Streptococcus pantholopis</name>
    <dbReference type="NCBI Taxonomy" id="1811193"/>
    <lineage>
        <taxon>Bacteria</taxon>
        <taxon>Bacillati</taxon>
        <taxon>Bacillota</taxon>
        <taxon>Bacilli</taxon>
        <taxon>Lactobacillales</taxon>
        <taxon>Streptococcaceae</taxon>
        <taxon>Streptococcus</taxon>
    </lineage>
</organism>
<sequence>MKKRRKIFRKEAVFVLIIFLAITGFLFVQKRGEVYKVDSQNDTYLTGDVPSSSEVFASLSKDTLLIVDSADPSSLAAQEQFEQILKDMRMGYQTVDVEKETIPDFSAYQKVVVLLSALDLMQERTPDLMSWVSDGGNVLFGTTLFQEEILKGIDRDLGVVDSKVENAVVTSVFIDEAFMIGGGKAYKIDEPFDAARTVSLTDDSKVYAWVDDDAKNPLVWEKDYGSGHFVIDNLGFYNKSVRGIHAASYSLLTDIAVYPVINGSTYYLDDFPSPVPAGDASFIKRDYNMSVSDFYTNVWWPDLLKLHEKYAIKYTGLVIENYEDDTSGNIKRQDDTERFSYFGNSLLANGGEIGYHGYNHQPFSLDNVDYGDIYPNYKTWASTEAMAASLTELDSFIKELFPNIETSVYIPPSNVLSAEGRQMLVSQFPQIKSIASNYFSDDLAYSQEFEIADDGMIEQPRTVSGTIWDDYTKLTAFSELNIHFVNNHFMHPDDALDEDRGAANGWAKMIESFEGDVAWLQASAPDLRNLTGSELAGAVQRYAILKVSQTQNENRLAIELENFHDEAYLMVRLNNDAKPGSVSGGDLSHLTGNLYLLHAKSGTISIELN</sequence>
<evidence type="ECO:0000256" key="1">
    <source>
        <dbReference type="SAM" id="Phobius"/>
    </source>
</evidence>
<keyword evidence="3" id="KW-1185">Reference proteome</keyword>
<dbReference type="CDD" id="cd10924">
    <property type="entry name" value="CE4_COG4878"/>
    <property type="match status" value="1"/>
</dbReference>
<dbReference type="SUPFAM" id="SSF88713">
    <property type="entry name" value="Glycoside hydrolase/deacetylase"/>
    <property type="match status" value="1"/>
</dbReference>
<accession>A0A172QA97</accession>
<dbReference type="GO" id="GO:0005975">
    <property type="term" value="P:carbohydrate metabolic process"/>
    <property type="evidence" value="ECO:0007669"/>
    <property type="project" value="InterPro"/>
</dbReference>
<dbReference type="InterPro" id="IPR011330">
    <property type="entry name" value="Glyco_hydro/deAcase_b/a-brl"/>
</dbReference>
<keyword evidence="1" id="KW-0812">Transmembrane</keyword>
<protein>
    <recommendedName>
        <fullName evidence="4">DUF2194 domain-containing protein</fullName>
    </recommendedName>
</protein>
<evidence type="ECO:0000313" key="2">
    <source>
        <dbReference type="EMBL" id="AND80409.1"/>
    </source>
</evidence>
<evidence type="ECO:0000313" key="3">
    <source>
        <dbReference type="Proteomes" id="UP000077317"/>
    </source>
</evidence>
<dbReference type="InterPro" id="IPR018695">
    <property type="entry name" value="DUF2194"/>
</dbReference>
<evidence type="ECO:0008006" key="4">
    <source>
        <dbReference type="Google" id="ProtNLM"/>
    </source>
</evidence>
<dbReference type="Pfam" id="PF09960">
    <property type="entry name" value="DUF2194"/>
    <property type="match status" value="2"/>
</dbReference>
<dbReference type="AlphaFoldDB" id="A0A172QA97"/>
<reference evidence="3" key="2">
    <citation type="submission" date="2016-03" db="EMBL/GenBank/DDBJ databases">
        <title>Streptococcus antelopensis sp. nov., isolated from the feces of the Tibetan antelope (Pantholops hodgsonii) in Hoh Xil National Nature Reserve, Qinghai, China.</title>
        <authorList>
            <person name="Bai X."/>
        </authorList>
    </citation>
    <scope>NUCLEOTIDE SEQUENCE [LARGE SCALE GENOMIC DNA]</scope>
    <source>
        <strain evidence="3">TA 26</strain>
    </source>
</reference>
<name>A0A172QA97_9STRE</name>
<dbReference type="STRING" id="1811193.A0O21_02920"/>
<keyword evidence="1" id="KW-0472">Membrane</keyword>
<dbReference type="Gene3D" id="3.20.20.370">
    <property type="entry name" value="Glycoside hydrolase/deacetylase"/>
    <property type="match status" value="1"/>
</dbReference>
<dbReference type="KEGG" id="spat:A0O21_02920"/>
<proteinExistence type="predicted"/>
<dbReference type="Proteomes" id="UP000077317">
    <property type="component" value="Chromosome"/>
</dbReference>
<dbReference type="EMBL" id="CP014699">
    <property type="protein sequence ID" value="AND80409.1"/>
    <property type="molecule type" value="Genomic_DNA"/>
</dbReference>
<dbReference type="OrthoDB" id="9761886at2"/>